<evidence type="ECO:0000313" key="2">
    <source>
        <dbReference type="Proteomes" id="UP000004478"/>
    </source>
</evidence>
<dbReference type="Proteomes" id="UP000004478">
    <property type="component" value="Unassembled WGS sequence"/>
</dbReference>
<dbReference type="SUPFAM" id="SSF56935">
    <property type="entry name" value="Porins"/>
    <property type="match status" value="1"/>
</dbReference>
<keyword evidence="2" id="KW-1185">Reference proteome</keyword>
<dbReference type="EMBL" id="AMGM01000034">
    <property type="protein sequence ID" value="EKB49072.1"/>
    <property type="molecule type" value="Genomic_DNA"/>
</dbReference>
<organism evidence="1 2">
    <name type="scientific">Cecembia lonarensis (strain CCUG 58316 / KCTC 22772 / LW9)</name>
    <dbReference type="NCBI Taxonomy" id="1225176"/>
    <lineage>
        <taxon>Bacteria</taxon>
        <taxon>Pseudomonadati</taxon>
        <taxon>Bacteroidota</taxon>
        <taxon>Cytophagia</taxon>
        <taxon>Cytophagales</taxon>
        <taxon>Cyclobacteriaceae</taxon>
        <taxon>Cecembia</taxon>
    </lineage>
</organism>
<evidence type="ECO:0000313" key="1">
    <source>
        <dbReference type="EMBL" id="EKB49072.1"/>
    </source>
</evidence>
<dbReference type="AlphaFoldDB" id="K1L9Y7"/>
<sequence length="348" mass="39530">MKIGWLFIFLIFTYSAFGQADDKGKLKFTGYLETYYAYDFNQPDDQNRPDFLYNFSRHNELSFNLAMLKVAYESDGIRANLALMAGTYAQFNLADEPTWAQFVNEASLGIKLHEKLWLDVGIMPSHIGFESWIGAEGWHLSRSLLAENSPYFLTGARLTYALKDNLDLTLWATNGWQNVQRAERSRGIGIGLGINHRPIEGLEINYANYFGNEGLDPIRLLRFFNNFYTQYQIGAWGLTFGADYGIQEAYFGNPNNWYGLTLSLRREVSDKFFLAGRAEHYSDPRGIILSRGLEVSGLSCNLDYRYNATTLFRLEGRQFISPRGVFSLPGGTFSKGNTAVTASFSLNF</sequence>
<dbReference type="PATRIC" id="fig|1225176.3.peg.2496"/>
<dbReference type="InterPro" id="IPR011486">
    <property type="entry name" value="BBP2"/>
</dbReference>
<evidence type="ECO:0008006" key="3">
    <source>
        <dbReference type="Google" id="ProtNLM"/>
    </source>
</evidence>
<accession>K1L9Y7</accession>
<gene>
    <name evidence="1" type="ORF">B879_02338</name>
</gene>
<proteinExistence type="predicted"/>
<name>K1L9Y7_CECL9</name>
<protein>
    <recommendedName>
        <fullName evidence="3">Beta-barrel porin-2, OmpL-like. bbp2</fullName>
    </recommendedName>
</protein>
<dbReference type="OrthoDB" id="103154at2"/>
<reference evidence="1 2" key="1">
    <citation type="journal article" date="2012" name="J. Bacteriol.">
        <title>Draft Genome Sequence of Cecembia lonarensis Strain LW9T, Isolated from Lonar Lake, a Haloalkaline Lake in India.</title>
        <authorList>
            <person name="Shivaji S."/>
            <person name="Ara S."/>
            <person name="Singh A."/>
            <person name="Pinnaka A.K."/>
        </authorList>
    </citation>
    <scope>NUCLEOTIDE SEQUENCE [LARGE SCALE GENOMIC DNA]</scope>
    <source>
        <strain evidence="1 2">LW9</strain>
    </source>
</reference>
<comment type="caution">
    <text evidence="1">The sequence shown here is derived from an EMBL/GenBank/DDBJ whole genome shotgun (WGS) entry which is preliminary data.</text>
</comment>
<dbReference type="Pfam" id="PF07642">
    <property type="entry name" value="BBP2"/>
    <property type="match status" value="1"/>
</dbReference>